<gene>
    <name evidence="2" type="ORF">Mgra_00006564</name>
</gene>
<sequence>MDKLFSIKRTIMAQHKMKKKTTLPPGTKHKSMKKSKAKPVGAPKKGVSAILPPKKQTAVNNSKVTSEVSRLINRKNEEMIRTIADKQQGRKPKN</sequence>
<reference evidence="2" key="1">
    <citation type="journal article" date="2020" name="Ecol. Evol.">
        <title>Genome structure and content of the rice root-knot nematode (Meloidogyne graminicola).</title>
        <authorList>
            <person name="Phan N.T."/>
            <person name="Danchin E.G.J."/>
            <person name="Klopp C."/>
            <person name="Perfus-Barbeoch L."/>
            <person name="Kozlowski D.K."/>
            <person name="Koutsovoulos G.D."/>
            <person name="Lopez-Roques C."/>
            <person name="Bouchez O."/>
            <person name="Zahm M."/>
            <person name="Besnard G."/>
            <person name="Bellafiore S."/>
        </authorList>
    </citation>
    <scope>NUCLEOTIDE SEQUENCE</scope>
    <source>
        <strain evidence="2">VN-18</strain>
    </source>
</reference>
<feature type="compositionally biased region" description="Basic residues" evidence="1">
    <location>
        <begin position="15"/>
        <end position="37"/>
    </location>
</feature>
<dbReference type="InterPro" id="IPR019034">
    <property type="entry name" value="UPF0390"/>
</dbReference>
<dbReference type="OrthoDB" id="10034655at2759"/>
<proteinExistence type="predicted"/>
<comment type="caution">
    <text evidence="2">The sequence shown here is derived from an EMBL/GenBank/DDBJ whole genome shotgun (WGS) entry which is preliminary data.</text>
</comment>
<dbReference type="Pfam" id="PF09495">
    <property type="entry name" value="DUF2462"/>
    <property type="match status" value="1"/>
</dbReference>
<feature type="region of interest" description="Disordered" evidence="1">
    <location>
        <begin position="15"/>
        <end position="48"/>
    </location>
</feature>
<dbReference type="AlphaFoldDB" id="A0A8S9ZL02"/>
<accession>A0A8S9ZL02</accession>
<evidence type="ECO:0000313" key="2">
    <source>
        <dbReference type="EMBL" id="KAF7634039.1"/>
    </source>
</evidence>
<protein>
    <submittedName>
        <fullName evidence="2">Uncharacterized protein</fullName>
    </submittedName>
</protein>
<keyword evidence="3" id="KW-1185">Reference proteome</keyword>
<evidence type="ECO:0000313" key="3">
    <source>
        <dbReference type="Proteomes" id="UP000605970"/>
    </source>
</evidence>
<dbReference type="Proteomes" id="UP000605970">
    <property type="component" value="Unassembled WGS sequence"/>
</dbReference>
<name>A0A8S9ZL02_9BILA</name>
<dbReference type="EMBL" id="JABEBT010000065">
    <property type="protein sequence ID" value="KAF7634039.1"/>
    <property type="molecule type" value="Genomic_DNA"/>
</dbReference>
<organism evidence="2 3">
    <name type="scientific">Meloidogyne graminicola</name>
    <dbReference type="NCBI Taxonomy" id="189291"/>
    <lineage>
        <taxon>Eukaryota</taxon>
        <taxon>Metazoa</taxon>
        <taxon>Ecdysozoa</taxon>
        <taxon>Nematoda</taxon>
        <taxon>Chromadorea</taxon>
        <taxon>Rhabditida</taxon>
        <taxon>Tylenchina</taxon>
        <taxon>Tylenchomorpha</taxon>
        <taxon>Tylenchoidea</taxon>
        <taxon>Meloidogynidae</taxon>
        <taxon>Meloidogyninae</taxon>
        <taxon>Meloidogyne</taxon>
    </lineage>
</organism>
<evidence type="ECO:0000256" key="1">
    <source>
        <dbReference type="SAM" id="MobiDB-lite"/>
    </source>
</evidence>